<proteinExistence type="predicted"/>
<evidence type="ECO:0000313" key="3">
    <source>
        <dbReference type="Proteomes" id="UP000324222"/>
    </source>
</evidence>
<gene>
    <name evidence="2" type="ORF">E2C01_086956</name>
</gene>
<sequence length="81" mass="8948">MTLGNSEGVSPSRTLHHTKTSSQIRYVTVLPIPPSVAHHSPVTAITTKQHHYYLHQYAAAETLTTRHTSPPRLLAGQHDDT</sequence>
<comment type="caution">
    <text evidence="2">The sequence shown here is derived from an EMBL/GenBank/DDBJ whole genome shotgun (WGS) entry which is preliminary data.</text>
</comment>
<dbReference type="AlphaFoldDB" id="A0A5B7JC10"/>
<keyword evidence="3" id="KW-1185">Reference proteome</keyword>
<name>A0A5B7JC10_PORTR</name>
<evidence type="ECO:0000256" key="1">
    <source>
        <dbReference type="SAM" id="MobiDB-lite"/>
    </source>
</evidence>
<organism evidence="2 3">
    <name type="scientific">Portunus trituberculatus</name>
    <name type="common">Swimming crab</name>
    <name type="synonym">Neptunus trituberculatus</name>
    <dbReference type="NCBI Taxonomy" id="210409"/>
    <lineage>
        <taxon>Eukaryota</taxon>
        <taxon>Metazoa</taxon>
        <taxon>Ecdysozoa</taxon>
        <taxon>Arthropoda</taxon>
        <taxon>Crustacea</taxon>
        <taxon>Multicrustacea</taxon>
        <taxon>Malacostraca</taxon>
        <taxon>Eumalacostraca</taxon>
        <taxon>Eucarida</taxon>
        <taxon>Decapoda</taxon>
        <taxon>Pleocyemata</taxon>
        <taxon>Brachyura</taxon>
        <taxon>Eubrachyura</taxon>
        <taxon>Portunoidea</taxon>
        <taxon>Portunidae</taxon>
        <taxon>Portuninae</taxon>
        <taxon>Portunus</taxon>
    </lineage>
</organism>
<feature type="region of interest" description="Disordered" evidence="1">
    <location>
        <begin position="1"/>
        <end position="22"/>
    </location>
</feature>
<dbReference type="Proteomes" id="UP000324222">
    <property type="component" value="Unassembled WGS sequence"/>
</dbReference>
<reference evidence="2 3" key="1">
    <citation type="submission" date="2019-05" db="EMBL/GenBank/DDBJ databases">
        <title>Another draft genome of Portunus trituberculatus and its Hox gene families provides insights of decapod evolution.</title>
        <authorList>
            <person name="Jeong J.-H."/>
            <person name="Song I."/>
            <person name="Kim S."/>
            <person name="Choi T."/>
            <person name="Kim D."/>
            <person name="Ryu S."/>
            <person name="Kim W."/>
        </authorList>
    </citation>
    <scope>NUCLEOTIDE SEQUENCE [LARGE SCALE GENOMIC DNA]</scope>
    <source>
        <tissue evidence="2">Muscle</tissue>
    </source>
</reference>
<accession>A0A5B7JC10</accession>
<feature type="compositionally biased region" description="Polar residues" evidence="1">
    <location>
        <begin position="1"/>
        <end position="13"/>
    </location>
</feature>
<dbReference type="EMBL" id="VSRR010089378">
    <property type="protein sequence ID" value="MPC91893.1"/>
    <property type="molecule type" value="Genomic_DNA"/>
</dbReference>
<evidence type="ECO:0000313" key="2">
    <source>
        <dbReference type="EMBL" id="MPC91893.1"/>
    </source>
</evidence>
<protein>
    <submittedName>
        <fullName evidence="2">Uncharacterized protein</fullName>
    </submittedName>
</protein>